<dbReference type="Proteomes" id="UP000298652">
    <property type="component" value="Chromosome 3"/>
</dbReference>
<evidence type="ECO:0000313" key="2">
    <source>
        <dbReference type="Proteomes" id="UP000298652"/>
    </source>
</evidence>
<name>A0A4U6VLQ1_SETVI</name>
<dbReference type="Gramene" id="TKW28569">
    <property type="protein sequence ID" value="TKW28569"/>
    <property type="gene ID" value="SEVIR_3G337000v2"/>
</dbReference>
<gene>
    <name evidence="1" type="ORF">SEVIR_3G337000v2</name>
</gene>
<dbReference type="AlphaFoldDB" id="A0A4U6VLQ1"/>
<proteinExistence type="predicted"/>
<sequence>MGLTGMRVEAILADPDTAAGAAVVAADARPALSAAATISVAATGAGVPVSAATAVSVTAAGVGVPISSAAAVPIAAAGLGVPASATAAIFVAATGAIAPISAAAISAVAVGAPSTADASPAGSSSASLLRSITSPAGEIPGATPCLAGSAAEAKGGAGVGPYPVPDCGTLPLVAAAVASSTVGPAVPPMTPPLTAGGVVAHPAEVDNTRSAFFSASGGTKSRGAAL</sequence>
<dbReference type="EMBL" id="CM016554">
    <property type="protein sequence ID" value="TKW28569.1"/>
    <property type="molecule type" value="Genomic_DNA"/>
</dbReference>
<reference evidence="1" key="1">
    <citation type="submission" date="2019-03" db="EMBL/GenBank/DDBJ databases">
        <title>WGS assembly of Setaria viridis.</title>
        <authorList>
            <person name="Huang P."/>
            <person name="Jenkins J."/>
            <person name="Grimwood J."/>
            <person name="Barry K."/>
            <person name="Healey A."/>
            <person name="Mamidi S."/>
            <person name="Sreedasyam A."/>
            <person name="Shu S."/>
            <person name="Feldman M."/>
            <person name="Wu J."/>
            <person name="Yu Y."/>
            <person name="Chen C."/>
            <person name="Johnson J."/>
            <person name="Rokhsar D."/>
            <person name="Baxter I."/>
            <person name="Schmutz J."/>
            <person name="Brutnell T."/>
            <person name="Kellogg E."/>
        </authorList>
    </citation>
    <scope>NUCLEOTIDE SEQUENCE [LARGE SCALE GENOMIC DNA]</scope>
</reference>
<accession>A0A4U6VLQ1</accession>
<protein>
    <submittedName>
        <fullName evidence="1">Uncharacterized protein</fullName>
    </submittedName>
</protein>
<keyword evidence="2" id="KW-1185">Reference proteome</keyword>
<organism evidence="1 2">
    <name type="scientific">Setaria viridis</name>
    <name type="common">Green bristlegrass</name>
    <name type="synonym">Setaria italica subsp. viridis</name>
    <dbReference type="NCBI Taxonomy" id="4556"/>
    <lineage>
        <taxon>Eukaryota</taxon>
        <taxon>Viridiplantae</taxon>
        <taxon>Streptophyta</taxon>
        <taxon>Embryophyta</taxon>
        <taxon>Tracheophyta</taxon>
        <taxon>Spermatophyta</taxon>
        <taxon>Magnoliopsida</taxon>
        <taxon>Liliopsida</taxon>
        <taxon>Poales</taxon>
        <taxon>Poaceae</taxon>
        <taxon>PACMAD clade</taxon>
        <taxon>Panicoideae</taxon>
        <taxon>Panicodae</taxon>
        <taxon>Paniceae</taxon>
        <taxon>Cenchrinae</taxon>
        <taxon>Setaria</taxon>
    </lineage>
</organism>
<evidence type="ECO:0000313" key="1">
    <source>
        <dbReference type="EMBL" id="TKW28569.1"/>
    </source>
</evidence>